<evidence type="ECO:0000256" key="1">
    <source>
        <dbReference type="ARBA" id="ARBA00004370"/>
    </source>
</evidence>
<dbReference type="PRINTS" id="PR00237">
    <property type="entry name" value="GPCRRHODOPSN"/>
</dbReference>
<dbReference type="SUPFAM" id="SSF81321">
    <property type="entry name" value="Family A G protein-coupled receptor-like"/>
    <property type="match status" value="1"/>
</dbReference>
<keyword evidence="6" id="KW-1185">Reference proteome</keyword>
<dbReference type="PROSITE" id="PS50262">
    <property type="entry name" value="G_PROTEIN_RECEP_F1_2"/>
    <property type="match status" value="1"/>
</dbReference>
<evidence type="ECO:0000313" key="5">
    <source>
        <dbReference type="EnsemblMetazoa" id="PPA19984a.1"/>
    </source>
</evidence>
<dbReference type="InterPro" id="IPR017452">
    <property type="entry name" value="GPCR_Rhodpsn_7TM"/>
</dbReference>
<dbReference type="EnsemblMetazoa" id="PPA19984a.1">
    <property type="protein sequence ID" value="PPA19984a.1"/>
    <property type="gene ID" value="WBGene00109538"/>
</dbReference>
<comment type="subcellular location">
    <subcellularLocation>
        <location evidence="1">Membrane</location>
    </subcellularLocation>
</comment>
<evidence type="ECO:0000256" key="4">
    <source>
        <dbReference type="ARBA" id="ARBA00023136"/>
    </source>
</evidence>
<evidence type="ECO:0000256" key="3">
    <source>
        <dbReference type="ARBA" id="ARBA00022989"/>
    </source>
</evidence>
<accession>A0A2A6BBF6</accession>
<dbReference type="PANTHER" id="PTHR46895:SF3">
    <property type="entry name" value="G-PROTEIN COUPLED RECEPTOR F59B2.13-RELATED"/>
    <property type="match status" value="1"/>
</dbReference>
<dbReference type="PANTHER" id="PTHR46895">
    <property type="entry name" value="PROTEIN CBG20548-RELATED"/>
    <property type="match status" value="1"/>
</dbReference>
<reference evidence="5" key="2">
    <citation type="submission" date="2022-06" db="UniProtKB">
        <authorList>
            <consortium name="EnsemblMetazoa"/>
        </authorList>
    </citation>
    <scope>IDENTIFICATION</scope>
    <source>
        <strain evidence="5">PS312</strain>
    </source>
</reference>
<dbReference type="Gene3D" id="1.20.1070.10">
    <property type="entry name" value="Rhodopsin 7-helix transmembrane proteins"/>
    <property type="match status" value="1"/>
</dbReference>
<proteinExistence type="predicted"/>
<dbReference type="InterPro" id="IPR019427">
    <property type="entry name" value="7TM_GPCR_serpentine_rcpt_Srw"/>
</dbReference>
<dbReference type="GO" id="GO:0016020">
    <property type="term" value="C:membrane"/>
    <property type="evidence" value="ECO:0007669"/>
    <property type="project" value="UniProtKB-SubCell"/>
</dbReference>
<dbReference type="AlphaFoldDB" id="A0A2A6BBF6"/>
<keyword evidence="3" id="KW-1133">Transmembrane helix</keyword>
<keyword evidence="2" id="KW-0812">Transmembrane</keyword>
<sequence>MNSTMNSTADGYCLSEEMMKLSHHTFESLVIGKIVPLLIIFGISGNVVNLSVLLDGNMRTRSNTLLANLAVTDIFFLLFMIPHCMAHYRWFDHSYYFRLLYISNKMHLIAMLNWASACAIWLVLAVSLERLVVIKWPLRSRDRPILMKPALLVLLIFVLTGLLTFYNHFAYFCPTKIFCNGTQPHAICIHSDSDTWIRPNQSNPNPMWFRAIIRWSPLVNAVVVVFVPILLVCISNALLILTIKKRYGRQVPLLKETSEQASQQKTEQRVARTVILIVTSFTITQGPSAVLNVAAVFQPVAVPMLTFSTFFVILGKALTFVLFCTSSSSFRQRLLHKTKLIRRQTARGIINLPIISRLRKLTVLTQGDTQETHLMLSSRTSSTRFHHKTSKTSSRSIPL</sequence>
<dbReference type="CDD" id="cd14978">
    <property type="entry name" value="7tmA_FMRFamide_R-like"/>
    <property type="match status" value="1"/>
</dbReference>
<name>A0A2A6BBF6_PRIPA</name>
<evidence type="ECO:0000256" key="2">
    <source>
        <dbReference type="ARBA" id="ARBA00022692"/>
    </source>
</evidence>
<accession>A0A8R1UCM8</accession>
<dbReference type="GO" id="GO:0008528">
    <property type="term" value="F:G protein-coupled peptide receptor activity"/>
    <property type="evidence" value="ECO:0007669"/>
    <property type="project" value="InterPro"/>
</dbReference>
<reference evidence="6" key="1">
    <citation type="journal article" date="2008" name="Nat. Genet.">
        <title>The Pristionchus pacificus genome provides a unique perspective on nematode lifestyle and parasitism.</title>
        <authorList>
            <person name="Dieterich C."/>
            <person name="Clifton S.W."/>
            <person name="Schuster L.N."/>
            <person name="Chinwalla A."/>
            <person name="Delehaunty K."/>
            <person name="Dinkelacker I."/>
            <person name="Fulton L."/>
            <person name="Fulton R."/>
            <person name="Godfrey J."/>
            <person name="Minx P."/>
            <person name="Mitreva M."/>
            <person name="Roeseler W."/>
            <person name="Tian H."/>
            <person name="Witte H."/>
            <person name="Yang S.P."/>
            <person name="Wilson R.K."/>
            <person name="Sommer R.J."/>
        </authorList>
    </citation>
    <scope>NUCLEOTIDE SEQUENCE [LARGE SCALE GENOMIC DNA]</scope>
    <source>
        <strain evidence="6">PS312</strain>
    </source>
</reference>
<dbReference type="OrthoDB" id="10011262at2759"/>
<evidence type="ECO:0000313" key="6">
    <source>
        <dbReference type="Proteomes" id="UP000005239"/>
    </source>
</evidence>
<organism evidence="5 6">
    <name type="scientific">Pristionchus pacificus</name>
    <name type="common">Parasitic nematode worm</name>
    <dbReference type="NCBI Taxonomy" id="54126"/>
    <lineage>
        <taxon>Eukaryota</taxon>
        <taxon>Metazoa</taxon>
        <taxon>Ecdysozoa</taxon>
        <taxon>Nematoda</taxon>
        <taxon>Chromadorea</taxon>
        <taxon>Rhabditida</taxon>
        <taxon>Rhabditina</taxon>
        <taxon>Diplogasteromorpha</taxon>
        <taxon>Diplogasteroidea</taxon>
        <taxon>Neodiplogasteridae</taxon>
        <taxon>Pristionchus</taxon>
    </lineage>
</organism>
<dbReference type="InterPro" id="IPR000276">
    <property type="entry name" value="GPCR_Rhodpsn"/>
</dbReference>
<protein>
    <submittedName>
        <fullName evidence="5">G protein-coupled receptor</fullName>
    </submittedName>
</protein>
<keyword evidence="4" id="KW-0472">Membrane</keyword>
<gene>
    <name evidence="5" type="primary">WBGene00109538</name>
</gene>
<dbReference type="Pfam" id="PF10324">
    <property type="entry name" value="7TM_GPCR_Srw"/>
    <property type="match status" value="1"/>
</dbReference>
<dbReference type="Proteomes" id="UP000005239">
    <property type="component" value="Unassembled WGS sequence"/>
</dbReference>